<dbReference type="FunFam" id="3.40.50.11860:FF:000001">
    <property type="entry name" value="2-(3-amino-3-carboxypropyl)histidine synthase subunit 2"/>
    <property type="match status" value="1"/>
</dbReference>
<evidence type="ECO:0000256" key="8">
    <source>
        <dbReference type="ARBA" id="ARBA00022553"/>
    </source>
</evidence>
<protein>
    <recommendedName>
        <fullName evidence="5">non-specific serine/threonine protein kinase</fullName>
        <ecNumber evidence="5">2.7.11.1</ecNumber>
    </recommendedName>
</protein>
<evidence type="ECO:0000256" key="16">
    <source>
        <dbReference type="ARBA" id="ARBA00022989"/>
    </source>
</evidence>
<dbReference type="EMBL" id="VEPZ02000561">
    <property type="protein sequence ID" value="KAE8722440.1"/>
    <property type="molecule type" value="Genomic_DNA"/>
</dbReference>
<keyword evidence="13 24" id="KW-0547">Nucleotide-binding</keyword>
<evidence type="ECO:0000256" key="22">
    <source>
        <dbReference type="ARBA" id="ARBA00047899"/>
    </source>
</evidence>
<dbReference type="GO" id="GO:0005886">
    <property type="term" value="C:plasma membrane"/>
    <property type="evidence" value="ECO:0007669"/>
    <property type="project" value="UniProtKB-SubCell"/>
</dbReference>
<dbReference type="GO" id="GO:0030247">
    <property type="term" value="F:polysaccharide binding"/>
    <property type="evidence" value="ECO:0007669"/>
    <property type="project" value="InterPro"/>
</dbReference>
<keyword evidence="21" id="KW-0325">Glycoprotein</keyword>
<evidence type="ECO:0000256" key="7">
    <source>
        <dbReference type="ARBA" id="ARBA00022527"/>
    </source>
</evidence>
<evidence type="ECO:0000256" key="10">
    <source>
        <dbReference type="ARBA" id="ARBA00022692"/>
    </source>
</evidence>
<dbReference type="SMART" id="SM00220">
    <property type="entry name" value="S_TKc"/>
    <property type="match status" value="1"/>
</dbReference>
<dbReference type="Pfam" id="PF13947">
    <property type="entry name" value="GUB_WAK_bind"/>
    <property type="match status" value="1"/>
</dbReference>
<keyword evidence="9" id="KW-0808">Transferase</keyword>
<dbReference type="PROSITE" id="PS00107">
    <property type="entry name" value="PROTEIN_KINASE_ATP"/>
    <property type="match status" value="1"/>
</dbReference>
<evidence type="ECO:0000256" key="18">
    <source>
        <dbReference type="ARBA" id="ARBA00023014"/>
    </source>
</evidence>
<keyword evidence="7" id="KW-0723">Serine/threonine-protein kinase</keyword>
<dbReference type="GO" id="GO:0090560">
    <property type="term" value="F:2-(3-amino-3-carboxypropyl)histidine synthase activity"/>
    <property type="evidence" value="ECO:0007669"/>
    <property type="project" value="InterPro"/>
</dbReference>
<keyword evidence="20" id="KW-0675">Receptor</keyword>
<dbReference type="GO" id="GO:0046872">
    <property type="term" value="F:metal ion binding"/>
    <property type="evidence" value="ECO:0007669"/>
    <property type="project" value="UniProtKB-KW"/>
</dbReference>
<dbReference type="PROSITE" id="PS50011">
    <property type="entry name" value="PROTEIN_KINASE_DOM"/>
    <property type="match status" value="1"/>
</dbReference>
<comment type="catalytic activity">
    <reaction evidence="22">
        <text>L-threonyl-[protein] + ATP = O-phospho-L-threonyl-[protein] + ADP + H(+)</text>
        <dbReference type="Rhea" id="RHEA:46608"/>
        <dbReference type="Rhea" id="RHEA-COMP:11060"/>
        <dbReference type="Rhea" id="RHEA-COMP:11605"/>
        <dbReference type="ChEBI" id="CHEBI:15378"/>
        <dbReference type="ChEBI" id="CHEBI:30013"/>
        <dbReference type="ChEBI" id="CHEBI:30616"/>
        <dbReference type="ChEBI" id="CHEBI:61977"/>
        <dbReference type="ChEBI" id="CHEBI:456216"/>
        <dbReference type="EC" id="2.7.11.1"/>
    </reaction>
</comment>
<dbReference type="Pfam" id="PF14380">
    <property type="entry name" value="WAK_assoc"/>
    <property type="match status" value="1"/>
</dbReference>
<evidence type="ECO:0000256" key="25">
    <source>
        <dbReference type="SAM" id="Phobius"/>
    </source>
</evidence>
<dbReference type="InterPro" id="IPR016435">
    <property type="entry name" value="DPH1/DPH2"/>
</dbReference>
<keyword evidence="12" id="KW-0732">Signal</keyword>
<dbReference type="EC" id="2.7.11.1" evidence="5"/>
<keyword evidence="15 24" id="KW-0067">ATP-binding</keyword>
<dbReference type="Gene3D" id="3.40.50.11860">
    <property type="entry name" value="Diphthamide synthesis DPH1/DPH2 domain 3"/>
    <property type="match status" value="1"/>
</dbReference>
<dbReference type="InterPro" id="IPR017441">
    <property type="entry name" value="Protein_kinase_ATP_BS"/>
</dbReference>
<evidence type="ECO:0000313" key="28">
    <source>
        <dbReference type="Proteomes" id="UP000436088"/>
    </source>
</evidence>
<dbReference type="Pfam" id="PF07714">
    <property type="entry name" value="PK_Tyr_Ser-Thr"/>
    <property type="match status" value="1"/>
</dbReference>
<evidence type="ECO:0000256" key="4">
    <source>
        <dbReference type="ARBA" id="ARBA00006179"/>
    </source>
</evidence>
<dbReference type="PANTHER" id="PTHR46008">
    <property type="entry name" value="LEAF RUST 10 DISEASE-RESISTANCE LOCUS RECEPTOR-LIKE PROTEIN KINASE-LIKE 1.4"/>
    <property type="match status" value="1"/>
</dbReference>
<dbReference type="InterPro" id="IPR000719">
    <property type="entry name" value="Prot_kinase_dom"/>
</dbReference>
<organism evidence="27 28">
    <name type="scientific">Hibiscus syriacus</name>
    <name type="common">Rose of Sharon</name>
    <dbReference type="NCBI Taxonomy" id="106335"/>
    <lineage>
        <taxon>Eukaryota</taxon>
        <taxon>Viridiplantae</taxon>
        <taxon>Streptophyta</taxon>
        <taxon>Embryophyta</taxon>
        <taxon>Tracheophyta</taxon>
        <taxon>Spermatophyta</taxon>
        <taxon>Magnoliopsida</taxon>
        <taxon>eudicotyledons</taxon>
        <taxon>Gunneridae</taxon>
        <taxon>Pentapetalae</taxon>
        <taxon>rosids</taxon>
        <taxon>malvids</taxon>
        <taxon>Malvales</taxon>
        <taxon>Malvaceae</taxon>
        <taxon>Malvoideae</taxon>
        <taxon>Hibiscus</taxon>
    </lineage>
</organism>
<evidence type="ECO:0000256" key="1">
    <source>
        <dbReference type="ARBA" id="ARBA00001966"/>
    </source>
</evidence>
<gene>
    <name evidence="27" type="ORF">F3Y22_tig00013960pilonHSYRG00064</name>
</gene>
<dbReference type="SFLD" id="SFLDS00032">
    <property type="entry name" value="Radical_SAM_3-amino-3-carboxyp"/>
    <property type="match status" value="1"/>
</dbReference>
<dbReference type="Gene3D" id="3.30.200.20">
    <property type="entry name" value="Phosphorylase Kinase, domain 1"/>
    <property type="match status" value="1"/>
</dbReference>
<dbReference type="GO" id="GO:0051536">
    <property type="term" value="F:iron-sulfur cluster binding"/>
    <property type="evidence" value="ECO:0007669"/>
    <property type="project" value="UniProtKB-KW"/>
</dbReference>
<dbReference type="Pfam" id="PF01866">
    <property type="entry name" value="Diphthamide_syn"/>
    <property type="match status" value="1"/>
</dbReference>
<evidence type="ECO:0000256" key="2">
    <source>
        <dbReference type="ARBA" id="ARBA00004251"/>
    </source>
</evidence>
<dbReference type="GO" id="GO:0017183">
    <property type="term" value="P:protein histidyl modification to diphthamide"/>
    <property type="evidence" value="ECO:0007669"/>
    <property type="project" value="InterPro"/>
</dbReference>
<dbReference type="FunFam" id="3.30.200.20:FF:000214">
    <property type="entry name" value="WAK1-OsWAK receptor-like cytoplasmic kinase (OsWAK-RLCK)"/>
    <property type="match status" value="1"/>
</dbReference>
<comment type="caution">
    <text evidence="27">The sequence shown here is derived from an EMBL/GenBank/DDBJ whole genome shotgun (WGS) entry which is preliminary data.</text>
</comment>
<evidence type="ECO:0000256" key="19">
    <source>
        <dbReference type="ARBA" id="ARBA00023136"/>
    </source>
</evidence>
<dbReference type="FunFam" id="1.10.510.10:FF:000161">
    <property type="entry name" value="Wall-associated receptor kinase-like 20"/>
    <property type="match status" value="1"/>
</dbReference>
<keyword evidence="16 25" id="KW-1133">Transmembrane helix</keyword>
<keyword evidence="18" id="KW-0411">Iron-sulfur</keyword>
<comment type="cofactor">
    <cofactor evidence="1">
        <name>[4Fe-4S] cluster</name>
        <dbReference type="ChEBI" id="CHEBI:49883"/>
    </cofactor>
</comment>
<evidence type="ECO:0000256" key="24">
    <source>
        <dbReference type="PROSITE-ProRule" id="PRU10141"/>
    </source>
</evidence>
<keyword evidence="17" id="KW-0408">Iron</keyword>
<comment type="pathway">
    <text evidence="3">Protein modification; peptidyl-diphthamide biosynthesis.</text>
</comment>
<evidence type="ECO:0000256" key="14">
    <source>
        <dbReference type="ARBA" id="ARBA00022777"/>
    </source>
</evidence>
<dbReference type="SUPFAM" id="SSF56112">
    <property type="entry name" value="Protein kinase-like (PK-like)"/>
    <property type="match status" value="1"/>
</dbReference>
<comment type="similarity">
    <text evidence="4">Belongs to the DPH1/DPH2 family. DPH2 subfamily.</text>
</comment>
<dbReference type="NCBIfam" id="TIGR00322">
    <property type="entry name" value="diphth2_R"/>
    <property type="match status" value="2"/>
</dbReference>
<dbReference type="InterPro" id="IPR011009">
    <property type="entry name" value="Kinase-like_dom_sf"/>
</dbReference>
<evidence type="ECO:0000256" key="15">
    <source>
        <dbReference type="ARBA" id="ARBA00022840"/>
    </source>
</evidence>
<evidence type="ECO:0000256" key="6">
    <source>
        <dbReference type="ARBA" id="ARBA00022475"/>
    </source>
</evidence>
<evidence type="ECO:0000256" key="11">
    <source>
        <dbReference type="ARBA" id="ARBA00022723"/>
    </source>
</evidence>
<dbReference type="PANTHER" id="PTHR46008:SF20">
    <property type="entry name" value="PROTEIN KINASE DOMAIN-CONTAINING PROTEIN"/>
    <property type="match status" value="1"/>
</dbReference>
<dbReference type="Proteomes" id="UP000436088">
    <property type="component" value="Unassembled WGS sequence"/>
</dbReference>
<dbReference type="InterPro" id="IPR042265">
    <property type="entry name" value="DPH1/DPH2_3"/>
</dbReference>
<dbReference type="Gene3D" id="1.10.510.10">
    <property type="entry name" value="Transferase(Phosphotransferase) domain 1"/>
    <property type="match status" value="1"/>
</dbReference>
<keyword evidence="11" id="KW-0479">Metal-binding</keyword>
<keyword evidence="19 25" id="KW-0472">Membrane</keyword>
<evidence type="ECO:0000256" key="21">
    <source>
        <dbReference type="ARBA" id="ARBA00023180"/>
    </source>
</evidence>
<dbReference type="InterPro" id="IPR025287">
    <property type="entry name" value="WAK_GUB"/>
</dbReference>
<evidence type="ECO:0000256" key="9">
    <source>
        <dbReference type="ARBA" id="ARBA00022679"/>
    </source>
</evidence>
<proteinExistence type="inferred from homology"/>
<name>A0A6A3C053_HIBSY</name>
<comment type="subcellular location">
    <subcellularLocation>
        <location evidence="2">Cell membrane</location>
        <topology evidence="2">Single-pass type I membrane protein</topology>
    </subcellularLocation>
</comment>
<keyword evidence="8" id="KW-0597">Phosphoprotein</keyword>
<evidence type="ECO:0000256" key="20">
    <source>
        <dbReference type="ARBA" id="ARBA00023170"/>
    </source>
</evidence>
<evidence type="ECO:0000256" key="17">
    <source>
        <dbReference type="ARBA" id="ARBA00023004"/>
    </source>
</evidence>
<evidence type="ECO:0000313" key="27">
    <source>
        <dbReference type="EMBL" id="KAE8722440.1"/>
    </source>
</evidence>
<evidence type="ECO:0000256" key="5">
    <source>
        <dbReference type="ARBA" id="ARBA00012513"/>
    </source>
</evidence>
<reference evidence="27" key="1">
    <citation type="submission" date="2019-09" db="EMBL/GenBank/DDBJ databases">
        <title>Draft genome information of white flower Hibiscus syriacus.</title>
        <authorList>
            <person name="Kim Y.-M."/>
        </authorList>
    </citation>
    <scope>NUCLEOTIDE SEQUENCE [LARGE SCALE GENOMIC DNA]</scope>
    <source>
        <strain evidence="27">YM2019G1</strain>
    </source>
</reference>
<evidence type="ECO:0000256" key="13">
    <source>
        <dbReference type="ARBA" id="ARBA00022741"/>
    </source>
</evidence>
<dbReference type="GO" id="GO:0005524">
    <property type="term" value="F:ATP binding"/>
    <property type="evidence" value="ECO:0007669"/>
    <property type="project" value="UniProtKB-UniRule"/>
</dbReference>
<feature type="domain" description="Protein kinase" evidence="26">
    <location>
        <begin position="1157"/>
        <end position="1432"/>
    </location>
</feature>
<keyword evidence="14 27" id="KW-0418">Kinase</keyword>
<comment type="catalytic activity">
    <reaction evidence="23">
        <text>L-seryl-[protein] + ATP = O-phospho-L-seryl-[protein] + ADP + H(+)</text>
        <dbReference type="Rhea" id="RHEA:17989"/>
        <dbReference type="Rhea" id="RHEA-COMP:9863"/>
        <dbReference type="Rhea" id="RHEA-COMP:11604"/>
        <dbReference type="ChEBI" id="CHEBI:15378"/>
        <dbReference type="ChEBI" id="CHEBI:29999"/>
        <dbReference type="ChEBI" id="CHEBI:30616"/>
        <dbReference type="ChEBI" id="CHEBI:83421"/>
        <dbReference type="ChEBI" id="CHEBI:456216"/>
        <dbReference type="EC" id="2.7.11.1"/>
    </reaction>
</comment>
<feature type="binding site" evidence="24">
    <location>
        <position position="1185"/>
    </location>
    <ligand>
        <name>ATP</name>
        <dbReference type="ChEBI" id="CHEBI:30616"/>
    </ligand>
</feature>
<dbReference type="InterPro" id="IPR032872">
    <property type="entry name" value="WAK_assoc_C"/>
</dbReference>
<dbReference type="InterPro" id="IPR001245">
    <property type="entry name" value="Ser-Thr/Tyr_kinase_cat_dom"/>
</dbReference>
<keyword evidence="28" id="KW-1185">Reference proteome</keyword>
<keyword evidence="10 25" id="KW-0812">Transmembrane</keyword>
<accession>A0A6A3C053</accession>
<evidence type="ECO:0000256" key="23">
    <source>
        <dbReference type="ARBA" id="ARBA00048679"/>
    </source>
</evidence>
<keyword evidence="6" id="KW-1003">Cell membrane</keyword>
<evidence type="ECO:0000256" key="12">
    <source>
        <dbReference type="ARBA" id="ARBA00022729"/>
    </source>
</evidence>
<evidence type="ECO:0000256" key="3">
    <source>
        <dbReference type="ARBA" id="ARBA00005156"/>
    </source>
</evidence>
<feature type="transmembrane region" description="Helical" evidence="25">
    <location>
        <begin position="1083"/>
        <end position="1104"/>
    </location>
</feature>
<sequence>MYAAYLPRDFSVLDMFTDVQASEIVDKLGNRHRNLELMRVGFKPDSFCDAKSVFCSSGIAATKVHFEYQSSITISLFYTFKRSRIREMGDQTYRRIHGIIEPDPEESRLATSHDLDLNYEISRTAEFILSRNFTRVLCRTSTLPAFCVFGKASINISCCVEKLSSYFGANGKPIVVLYGLEYAHAISQIRGALMEAIPKIKVELIFSDVLCSIINPLEDHRKSDGLQGCLGIYSSGNSLGAATGTRYSLGGLTWDLPEGQKMEDYLLLWIGPDNSAFSNVVLTFNGCEIGRHIAMFILIFPSLKKIDALIPDLLWQHELDILSLHSLARFFRPFELSVIVRHVKRCVNWEADSLAKSGIGYDTAGDQLLTDVSQQKRILKRRYYLVERAKDANMVGILVGTLGVAGYLHMIHQMKELIMLAGKKAYTLVMGRPNPAKLANFPECDVFVYVSCAQTALLDSKEFLAPVITPFEAMLAFSRGSQWTGTYVMEFRDLINSSRLEVSKRPEEARFSFLTGGYVEDFDPQENGDEDNDGTLALANATEKALQLHDRGPDSLVKGTAKSGAEFFVTRSYHGLEMHANSSSPEPYLIGRSGKASGYKDEKSEPGTFLLFFFHLPISYTQDDGSFERCFESFSCGDLSNLMFPFWKEDSPEICHQPDFGLTRCDEDQPAIDINGAGFRLISFNETGWTMTIAREDLWGGICPSSPIGNISLGFPFFQFSLTNRNLTFFYDCDSPVVPRDAVRFQCDQSSLISFYADDLVRGGSYDQFSRSCRGGAVRVQINQSHFERLQDEGPENVGFGRWRLGFDVGYNLPEIFCEKCQRNRSSCDELTGPQYPVCRNPAMATEALSVDSHFEACLPRRCGNGPDISYPFWIFKEQESFCGYPNFEITCKEKDPILKISEETYIIKDIFYNNNSLLVVNAVVHEDDCPTPQLNVSLDRTPFSLSPDNVNLSFLYNCEEQPKYHTYPVSCASNASFHSYAVFHKQALENTNYSIKSCRTLIESPVYINDDVSFVSLLGMNYTNVLKLGFVLNWTAHSCSSCKRSGGRCGFGYTDEFVCFCSDGPHPKTCNDGDDFNLERKLIIGFCAGAAGILISCVTFYFWRQCLRGERLFKWSFLTSKSSLERSSVVDSEKGNSFACIHVFTYEELEEATNNFNSERELGDGGFGTVYYGKLQDGRAIAVKRLYENNYKRVEQFMNEVDILTRLRHQNLVSLYGSTSRHSRELLLVYEYVPNGTVADHLHGERAKPGALSWDIRLEIAIETANALRYLHASDTIHRDVKTNNILLDNNFRVKVADFGLSRIFPIHVTHVTTAPQGTPGYVDPEYHQCYQLTSKSDVFSFGVVLIELISSKRAVDIMRHRHEINLWNMAINKIQNGALHELVDPSLGFETNNKVRKTITGVAEVAFRCLQNERDMRPTMEQVLETLMGIKNEDYKKEKAEEMDVFPAEEEGGLLKSRPLPPSPNSVVLKWVSSGGSSTTTTPSF</sequence>
<evidence type="ECO:0000259" key="26">
    <source>
        <dbReference type="PROSITE" id="PS50011"/>
    </source>
</evidence>
<dbReference type="GO" id="GO:0004674">
    <property type="term" value="F:protein serine/threonine kinase activity"/>
    <property type="evidence" value="ECO:0007669"/>
    <property type="project" value="UniProtKB-KW"/>
</dbReference>